<proteinExistence type="predicted"/>
<reference evidence="1 2" key="1">
    <citation type="submission" date="2023-07" db="EMBL/GenBank/DDBJ databases">
        <title>Sorghum-associated microbial communities from plants grown in Nebraska, USA.</title>
        <authorList>
            <person name="Schachtman D."/>
        </authorList>
    </citation>
    <scope>NUCLEOTIDE SEQUENCE [LARGE SCALE GENOMIC DNA]</scope>
    <source>
        <strain evidence="1 2">BE314</strain>
    </source>
</reference>
<name>A0ABU1YWA3_ROSSA</name>
<evidence type="ECO:0000313" key="1">
    <source>
        <dbReference type="EMBL" id="MDR7273127.1"/>
    </source>
</evidence>
<accession>A0ABU1YWA3</accession>
<dbReference type="RefSeq" id="WP_310273159.1">
    <property type="nucleotide sequence ID" value="NZ_JAVDXU010000008.1"/>
</dbReference>
<dbReference type="InterPro" id="IPR056082">
    <property type="entry name" value="BilB-like"/>
</dbReference>
<keyword evidence="2" id="KW-1185">Reference proteome</keyword>
<dbReference type="Pfam" id="PF24702">
    <property type="entry name" value="DUF7665"/>
    <property type="match status" value="1"/>
</dbReference>
<dbReference type="Proteomes" id="UP001180453">
    <property type="component" value="Unassembled WGS sequence"/>
</dbReference>
<sequence length="160" mass="17880">MSSNAQRLLEADLAGAAFRAGLLRGDWALSGIPAHLAWPYLFTEVAAAPRPNGPEHWLVRWDATNYGSGPITGGFWDAETNTFLVKEKWPKARPGSVVASVFKTEGWAAPGQGFYHPWDRRALAGHTWADQVWAWKPEVTIAEYNGQFHRWLTSEDYLGQ</sequence>
<protein>
    <submittedName>
        <fullName evidence="1">Uncharacterized protein</fullName>
    </submittedName>
</protein>
<comment type="caution">
    <text evidence="1">The sequence shown here is derived from an EMBL/GenBank/DDBJ whole genome shotgun (WGS) entry which is preliminary data.</text>
</comment>
<evidence type="ECO:0000313" key="2">
    <source>
        <dbReference type="Proteomes" id="UP001180453"/>
    </source>
</evidence>
<gene>
    <name evidence="1" type="ORF">J2X20_005812</name>
</gene>
<organism evidence="1 2">
    <name type="scientific">Roseateles saccharophilus</name>
    <name type="common">Pseudomonas saccharophila</name>
    <dbReference type="NCBI Taxonomy" id="304"/>
    <lineage>
        <taxon>Bacteria</taxon>
        <taxon>Pseudomonadati</taxon>
        <taxon>Pseudomonadota</taxon>
        <taxon>Betaproteobacteria</taxon>
        <taxon>Burkholderiales</taxon>
        <taxon>Sphaerotilaceae</taxon>
        <taxon>Roseateles</taxon>
    </lineage>
</organism>
<dbReference type="EMBL" id="JAVDXU010000008">
    <property type="protein sequence ID" value="MDR7273127.1"/>
    <property type="molecule type" value="Genomic_DNA"/>
</dbReference>